<evidence type="ECO:0000256" key="6">
    <source>
        <dbReference type="ARBA" id="ARBA00023316"/>
    </source>
</evidence>
<dbReference type="GO" id="GO:0071555">
    <property type="term" value="P:cell wall organization"/>
    <property type="evidence" value="ECO:0007669"/>
    <property type="project" value="UniProtKB-KW"/>
</dbReference>
<keyword evidence="2" id="KW-0808">Transferase</keyword>
<dbReference type="Pfam" id="PF02388">
    <property type="entry name" value="FemAB"/>
    <property type="match status" value="2"/>
</dbReference>
<dbReference type="PROSITE" id="PS51191">
    <property type="entry name" value="FEMABX"/>
    <property type="match status" value="1"/>
</dbReference>
<keyword evidence="3" id="KW-0133">Cell shape</keyword>
<gene>
    <name evidence="8" type="ORF">ACD_49C00044G0016</name>
</gene>
<comment type="caution">
    <text evidence="8">The sequence shown here is derived from an EMBL/GenBank/DDBJ whole genome shotgun (WGS) entry which is preliminary data.</text>
</comment>
<evidence type="ECO:0000256" key="3">
    <source>
        <dbReference type="ARBA" id="ARBA00022960"/>
    </source>
</evidence>
<keyword evidence="5" id="KW-0012">Acyltransferase</keyword>
<dbReference type="InterPro" id="IPR050644">
    <property type="entry name" value="PG_Glycine_Bridge_Synth"/>
</dbReference>
<dbReference type="PANTHER" id="PTHR36174:SF1">
    <property type="entry name" value="LIPID II:GLYCINE GLYCYLTRANSFERASE"/>
    <property type="match status" value="1"/>
</dbReference>
<dbReference type="GO" id="GO:0009252">
    <property type="term" value="P:peptidoglycan biosynthetic process"/>
    <property type="evidence" value="ECO:0007669"/>
    <property type="project" value="UniProtKB-KW"/>
</dbReference>
<dbReference type="GO" id="GO:0008360">
    <property type="term" value="P:regulation of cell shape"/>
    <property type="evidence" value="ECO:0007669"/>
    <property type="project" value="UniProtKB-KW"/>
</dbReference>
<evidence type="ECO:0000256" key="5">
    <source>
        <dbReference type="ARBA" id="ARBA00023315"/>
    </source>
</evidence>
<dbReference type="AlphaFoldDB" id="K2BVX2"/>
<dbReference type="Gene3D" id="3.40.630.30">
    <property type="match status" value="1"/>
</dbReference>
<proteinExistence type="inferred from homology"/>
<evidence type="ECO:0000313" key="8">
    <source>
        <dbReference type="EMBL" id="EKD66414.1"/>
    </source>
</evidence>
<comment type="similarity">
    <text evidence="1">Belongs to the FemABX family.</text>
</comment>
<organism evidence="8">
    <name type="scientific">uncultured bacterium</name>
    <name type="common">gcode 4</name>
    <dbReference type="NCBI Taxonomy" id="1234023"/>
    <lineage>
        <taxon>Bacteria</taxon>
        <taxon>environmental samples</taxon>
    </lineage>
</organism>
<keyword evidence="4" id="KW-0573">Peptidoglycan synthesis</keyword>
<dbReference type="EMBL" id="AMFJ01021630">
    <property type="protein sequence ID" value="EKD66414.1"/>
    <property type="molecule type" value="Genomic_DNA"/>
</dbReference>
<sequence>MEILKIEIKNENKILSKLEEDIKNLGGNYDYNPIWQSIWWNLMLQKTGYIKKWFFIWIYEKNELKNYILIEKRSIWAGFYALFVLGWPANIYKINELKDELVNLWKEENTVYIQIEPLENDIIFEWFKDIKLKIFIEKCTVLIDLEKSEQEILAWMKQKWRYNIKIAEKNDVKIEKALNNEKNLNIFYDLLKETNSRDNFNINSLSYFKNFLNYLYENDLWWLYFAKKWDKVIAAWIFVFYEKTAAYYYGASTSDNNFRKYMATYLLQWEMILEAKKRWCTLYDFLWITCEDDKKSHLIWVSDFKLKLSQNVKKWPKSQIYINKKAIFILFYFKNFLKKFLK</sequence>
<dbReference type="PANTHER" id="PTHR36174">
    <property type="entry name" value="LIPID II:GLYCINE GLYCYLTRANSFERASE"/>
    <property type="match status" value="1"/>
</dbReference>
<feature type="coiled-coil region" evidence="7">
    <location>
        <begin position="1"/>
        <end position="28"/>
    </location>
</feature>
<name>K2BVX2_9BACT</name>
<keyword evidence="7" id="KW-0175">Coiled coil</keyword>
<dbReference type="GO" id="GO:0016755">
    <property type="term" value="F:aminoacyltransferase activity"/>
    <property type="evidence" value="ECO:0007669"/>
    <property type="project" value="InterPro"/>
</dbReference>
<dbReference type="SUPFAM" id="SSF55729">
    <property type="entry name" value="Acyl-CoA N-acyltransferases (Nat)"/>
    <property type="match status" value="1"/>
</dbReference>
<evidence type="ECO:0000256" key="1">
    <source>
        <dbReference type="ARBA" id="ARBA00009943"/>
    </source>
</evidence>
<accession>K2BVX2</accession>
<dbReference type="InterPro" id="IPR016181">
    <property type="entry name" value="Acyl_CoA_acyltransferase"/>
</dbReference>
<keyword evidence="6" id="KW-0961">Cell wall biogenesis/degradation</keyword>
<evidence type="ECO:0000256" key="7">
    <source>
        <dbReference type="SAM" id="Coils"/>
    </source>
</evidence>
<reference evidence="8" key="1">
    <citation type="journal article" date="2012" name="Science">
        <title>Fermentation, hydrogen, and sulfur metabolism in multiple uncultivated bacterial phyla.</title>
        <authorList>
            <person name="Wrighton K.C."/>
            <person name="Thomas B.C."/>
            <person name="Sharon I."/>
            <person name="Miller C.S."/>
            <person name="Castelle C.J."/>
            <person name="VerBerkmoes N.C."/>
            <person name="Wilkins M.J."/>
            <person name="Hettich R.L."/>
            <person name="Lipton M.S."/>
            <person name="Williams K.H."/>
            <person name="Long P.E."/>
            <person name="Banfield J.F."/>
        </authorList>
    </citation>
    <scope>NUCLEOTIDE SEQUENCE [LARGE SCALE GENOMIC DNA]</scope>
</reference>
<evidence type="ECO:0000256" key="2">
    <source>
        <dbReference type="ARBA" id="ARBA00022679"/>
    </source>
</evidence>
<dbReference type="InterPro" id="IPR003447">
    <property type="entry name" value="FEMABX"/>
</dbReference>
<protein>
    <submittedName>
        <fullName evidence="8">Methicillin resistance protein</fullName>
    </submittedName>
</protein>
<evidence type="ECO:0000256" key="4">
    <source>
        <dbReference type="ARBA" id="ARBA00022984"/>
    </source>
</evidence>